<evidence type="ECO:0000313" key="3">
    <source>
        <dbReference type="Proteomes" id="UP000597762"/>
    </source>
</evidence>
<dbReference type="OrthoDB" id="10577874at2759"/>
<organism evidence="2 3">
    <name type="scientific">Acanthosepion pharaonis</name>
    <name type="common">Pharaoh cuttlefish</name>
    <name type="synonym">Sepia pharaonis</name>
    <dbReference type="NCBI Taxonomy" id="158019"/>
    <lineage>
        <taxon>Eukaryota</taxon>
        <taxon>Metazoa</taxon>
        <taxon>Spiralia</taxon>
        <taxon>Lophotrochozoa</taxon>
        <taxon>Mollusca</taxon>
        <taxon>Cephalopoda</taxon>
        <taxon>Coleoidea</taxon>
        <taxon>Decapodiformes</taxon>
        <taxon>Sepiida</taxon>
        <taxon>Sepiina</taxon>
        <taxon>Sepiidae</taxon>
        <taxon>Acanthosepion</taxon>
    </lineage>
</organism>
<name>A0A812DYV0_ACAPH</name>
<dbReference type="AlphaFoldDB" id="A0A812DYV0"/>
<dbReference type="EMBL" id="CAHIKZ030004490">
    <property type="protein sequence ID" value="CAE1311392.1"/>
    <property type="molecule type" value="Genomic_DNA"/>
</dbReference>
<gene>
    <name evidence="2" type="ORF">SPHA_62828</name>
</gene>
<dbReference type="Proteomes" id="UP000597762">
    <property type="component" value="Unassembled WGS sequence"/>
</dbReference>
<feature type="coiled-coil region" evidence="1">
    <location>
        <begin position="59"/>
        <end position="88"/>
    </location>
</feature>
<accession>A0A812DYV0</accession>
<keyword evidence="3" id="KW-1185">Reference proteome</keyword>
<proteinExistence type="predicted"/>
<comment type="caution">
    <text evidence="2">The sequence shown here is derived from an EMBL/GenBank/DDBJ whole genome shotgun (WGS) entry which is preliminary data.</text>
</comment>
<evidence type="ECO:0000256" key="1">
    <source>
        <dbReference type="SAM" id="Coils"/>
    </source>
</evidence>
<sequence>MSEECKNNFTFNSQCGEKEVTEIHRKLSEKCSLENLRKRDEYNRMKHLTPRQRLHLQKQEDADRKAERVKEEIRLQQLKNKKRNETIKEVKRKIYVPAFQGGDGEGEALQKALTVTVETDTQKNTEIHIMDSSISWDSLNWSLTPPSGVANFNPDDRPITPLHKTFSSGQNLYNDFEDGIPTTPQLAETYYIDDFEPDRDDEADETLKPLQTLNGDETNQDMEMFLGCLQSALNGPDQDNDSTLTIDNTGAFGPKARNNKIKSLRRECIGALGEEIFKQVYQYLKQVHHEKMNDSSLKIIELSVEIILSFFLNISSFFHSISSFFLS</sequence>
<evidence type="ECO:0000313" key="2">
    <source>
        <dbReference type="EMBL" id="CAE1311392.1"/>
    </source>
</evidence>
<reference evidence="2" key="1">
    <citation type="submission" date="2021-01" db="EMBL/GenBank/DDBJ databases">
        <authorList>
            <person name="Li R."/>
            <person name="Bekaert M."/>
        </authorList>
    </citation>
    <scope>NUCLEOTIDE SEQUENCE</scope>
    <source>
        <strain evidence="2">Farmed</strain>
    </source>
</reference>
<protein>
    <submittedName>
        <fullName evidence="2">Uncharacterized protein</fullName>
    </submittedName>
</protein>
<keyword evidence="1" id="KW-0175">Coiled coil</keyword>